<name>A0A6C0ILR1_9ZZZZ</name>
<dbReference type="SMART" id="SM00382">
    <property type="entry name" value="AAA"/>
    <property type="match status" value="1"/>
</dbReference>
<dbReference type="InterPro" id="IPR051055">
    <property type="entry name" value="PIF1_helicase"/>
</dbReference>
<dbReference type="InterPro" id="IPR010285">
    <property type="entry name" value="DNA_helicase_pif1-like_DEAD"/>
</dbReference>
<organism evidence="2">
    <name type="scientific">viral metagenome</name>
    <dbReference type="NCBI Taxonomy" id="1070528"/>
    <lineage>
        <taxon>unclassified sequences</taxon>
        <taxon>metagenomes</taxon>
        <taxon>organismal metagenomes</taxon>
    </lineage>
</organism>
<dbReference type="InterPro" id="IPR003593">
    <property type="entry name" value="AAA+_ATPase"/>
</dbReference>
<dbReference type="PANTHER" id="PTHR47642:SF5">
    <property type="entry name" value="ATP-DEPENDENT DNA HELICASE"/>
    <property type="match status" value="1"/>
</dbReference>
<dbReference type="PANTHER" id="PTHR47642">
    <property type="entry name" value="ATP-DEPENDENT DNA HELICASE"/>
    <property type="match status" value="1"/>
</dbReference>
<feature type="domain" description="AAA+ ATPase" evidence="1">
    <location>
        <begin position="16"/>
        <end position="173"/>
    </location>
</feature>
<dbReference type="EMBL" id="MN740211">
    <property type="protein sequence ID" value="QHT93912.1"/>
    <property type="molecule type" value="Genomic_DNA"/>
</dbReference>
<sequence>MELSFEQELSFNKYIQGNNIFITGPGGSGKSALIKQIYEHATQYERNIQVTAMTGCAAVLLNCKAKTLHSWAHIGLGNKIFEEITYKINKNNKAKAMWKNTDILVVDEVSMLSLKLFELLNAIGKKIRQNSRPFGGIQVIFSGDFYQLPPVGSREEPDTMRFCFESIYWNTIFTRESQIQLRTIYRQTDNIYTNILNQIREGKIKRSTIEVINQYINREKSEDTLVVKLYPIRSKVEQINKTEMAKLESQPNLFKLKFETELEMSNSDKARRLSINKSELVFELEYMANNVMCEKELILKQGAQVMSSINIKDDEDNLLVCNGSQGKIIAFDVETGFPIVKFNNGYNKLMKPHIWKSEKIPGLGVSQIPLILSWALTIHKSQGVTLDNAEIDIGSNIFECGQSYVALSRLRSLDGLYLKSFDVNKIRINKKVKAYYESLDLYEDCVKDLMPKAIQFNTI</sequence>
<protein>
    <recommendedName>
        <fullName evidence="1">AAA+ ATPase domain-containing protein</fullName>
    </recommendedName>
</protein>
<dbReference type="GO" id="GO:0006281">
    <property type="term" value="P:DNA repair"/>
    <property type="evidence" value="ECO:0007669"/>
    <property type="project" value="InterPro"/>
</dbReference>
<dbReference type="GO" id="GO:0000723">
    <property type="term" value="P:telomere maintenance"/>
    <property type="evidence" value="ECO:0007669"/>
    <property type="project" value="InterPro"/>
</dbReference>
<dbReference type="GO" id="GO:0003678">
    <property type="term" value="F:DNA helicase activity"/>
    <property type="evidence" value="ECO:0007669"/>
    <property type="project" value="InterPro"/>
</dbReference>
<evidence type="ECO:0000259" key="1">
    <source>
        <dbReference type="SMART" id="SM00382"/>
    </source>
</evidence>
<dbReference type="InterPro" id="IPR027417">
    <property type="entry name" value="P-loop_NTPase"/>
</dbReference>
<reference evidence="2" key="1">
    <citation type="journal article" date="2020" name="Nature">
        <title>Giant virus diversity and host interactions through global metagenomics.</title>
        <authorList>
            <person name="Schulz F."/>
            <person name="Roux S."/>
            <person name="Paez-Espino D."/>
            <person name="Jungbluth S."/>
            <person name="Walsh D.A."/>
            <person name="Denef V.J."/>
            <person name="McMahon K.D."/>
            <person name="Konstantinidis K.T."/>
            <person name="Eloe-Fadrosh E.A."/>
            <person name="Kyrpides N.C."/>
            <person name="Woyke T."/>
        </authorList>
    </citation>
    <scope>NUCLEOTIDE SEQUENCE</scope>
    <source>
        <strain evidence="2">GVMAG-M-3300024258-14</strain>
    </source>
</reference>
<dbReference type="SUPFAM" id="SSF52540">
    <property type="entry name" value="P-loop containing nucleoside triphosphate hydrolases"/>
    <property type="match status" value="2"/>
</dbReference>
<dbReference type="Pfam" id="PF05970">
    <property type="entry name" value="PIF1"/>
    <property type="match status" value="1"/>
</dbReference>
<evidence type="ECO:0000313" key="2">
    <source>
        <dbReference type="EMBL" id="QHT93912.1"/>
    </source>
</evidence>
<dbReference type="Gene3D" id="3.40.50.300">
    <property type="entry name" value="P-loop containing nucleotide triphosphate hydrolases"/>
    <property type="match status" value="1"/>
</dbReference>
<dbReference type="CDD" id="cd18809">
    <property type="entry name" value="SF1_C_RecD"/>
    <property type="match status" value="1"/>
</dbReference>
<accession>A0A6C0ILR1</accession>
<proteinExistence type="predicted"/>
<dbReference type="AlphaFoldDB" id="A0A6C0ILR1"/>